<dbReference type="Gene3D" id="3.20.20.80">
    <property type="entry name" value="Glycosidases"/>
    <property type="match status" value="1"/>
</dbReference>
<evidence type="ECO:0000313" key="2">
    <source>
        <dbReference type="EMBL" id="PUV26302.1"/>
    </source>
</evidence>
<dbReference type="OrthoDB" id="2569184at2"/>
<dbReference type="EMBL" id="QCXX01000001">
    <property type="protein sequence ID" value="PUV26302.1"/>
    <property type="molecule type" value="Genomic_DNA"/>
</dbReference>
<organism evidence="2 3">
    <name type="scientific">Sphingobacterium athyrii</name>
    <dbReference type="NCBI Taxonomy" id="2152717"/>
    <lineage>
        <taxon>Bacteria</taxon>
        <taxon>Pseudomonadati</taxon>
        <taxon>Bacteroidota</taxon>
        <taxon>Sphingobacteriia</taxon>
        <taxon>Sphingobacteriales</taxon>
        <taxon>Sphingobacteriaceae</taxon>
        <taxon>Sphingobacterium</taxon>
    </lineage>
</organism>
<protein>
    <recommendedName>
        <fullName evidence="4">Glycosyl hydrolase family 30 beta sandwich domain-containing protein</fullName>
    </recommendedName>
</protein>
<reference evidence="2 3" key="1">
    <citation type="submission" date="2018-04" db="EMBL/GenBank/DDBJ databases">
        <title>Sphingobacterium sp. M46 Genome.</title>
        <authorList>
            <person name="Cheng J."/>
            <person name="Li Y."/>
        </authorList>
    </citation>
    <scope>NUCLEOTIDE SEQUENCE [LARGE SCALE GENOMIC DNA]</scope>
    <source>
        <strain evidence="2 3">M46</strain>
    </source>
</reference>
<comment type="caution">
    <text evidence="2">The sequence shown here is derived from an EMBL/GenBank/DDBJ whole genome shotgun (WGS) entry which is preliminary data.</text>
</comment>
<evidence type="ECO:0008006" key="4">
    <source>
        <dbReference type="Google" id="ProtNLM"/>
    </source>
</evidence>
<gene>
    <name evidence="2" type="ORF">DCO56_04945</name>
</gene>
<dbReference type="Proteomes" id="UP000250831">
    <property type="component" value="Unassembled WGS sequence"/>
</dbReference>
<proteinExistence type="predicted"/>
<sequence length="442" mass="49443">MKKLSLLICIVSFIFVRCSSSSDFGSLEVFTENEIIAQNIQLADQTGNKIPIIAWGGINRHSSINMYEDMADAGFTINYGYDLGAKPTTENIPHLFTALDRANEANMKQMVGAMWLDFLNEQDLARLKAHPALAGYFVRDEPTTYQWLDSLSRWVDRIQQIDNNHFSYINLAGCDCRGSNWAPEIIGCTDIEPSPCANFVRTYVDNISTPMLSVDRYTVNIDAATQQRRLMPGWYYTLELMSREARRTNKDLWAFALSTAHSVAGITYPIPTVNDLRLQVYSNLAYGMQALQYFTYVPSTTAGYGQAPLAADGSKTSTWYLLQEMNREFQYLAPVFLGSKVNWVAHTGEIPDGCVELDKSKLPNVFKSLEIVEGTGALVSSIKKGEDNFLVVVNHGINENIKVKAVGNGNLYRLNRQAVPVELGNSAQLLTPGDITVFFWKD</sequence>
<accession>A0A363NZQ8</accession>
<keyword evidence="1" id="KW-0732">Signal</keyword>
<evidence type="ECO:0000256" key="1">
    <source>
        <dbReference type="SAM" id="SignalP"/>
    </source>
</evidence>
<evidence type="ECO:0000313" key="3">
    <source>
        <dbReference type="Proteomes" id="UP000250831"/>
    </source>
</evidence>
<dbReference type="RefSeq" id="WP_108632591.1">
    <property type="nucleotide sequence ID" value="NZ_QCXX01000001.1"/>
</dbReference>
<feature type="chain" id="PRO_5016619651" description="Glycosyl hydrolase family 30 beta sandwich domain-containing protein" evidence="1">
    <location>
        <begin position="22"/>
        <end position="442"/>
    </location>
</feature>
<name>A0A363NZQ8_9SPHI</name>
<feature type="signal peptide" evidence="1">
    <location>
        <begin position="1"/>
        <end position="21"/>
    </location>
</feature>
<keyword evidence="3" id="KW-1185">Reference proteome</keyword>
<dbReference type="AlphaFoldDB" id="A0A363NZQ8"/>